<protein>
    <submittedName>
        <fullName evidence="1">Uncharacterized protein</fullName>
    </submittedName>
</protein>
<reference evidence="1 2" key="1">
    <citation type="submission" date="2017-02" db="EMBL/GenBank/DDBJ databases">
        <title>Draft genome sequence of Haemophilus paracuniculus CCUG 43573 type strain.</title>
        <authorList>
            <person name="Engstrom-Jakobsson H."/>
            <person name="Salva-Serra F."/>
            <person name="Thorell K."/>
            <person name="Gonzales-Siles L."/>
            <person name="Karlsson R."/>
            <person name="Boulund F."/>
            <person name="Engstrand L."/>
            <person name="Kristiansson E."/>
            <person name="Moore E."/>
        </authorList>
    </citation>
    <scope>NUCLEOTIDE SEQUENCE [LARGE SCALE GENOMIC DNA]</scope>
    <source>
        <strain evidence="1 2">CCUG 43573</strain>
    </source>
</reference>
<sequence>MLSIISSVSATSAGLEHRLKSFDSLKRKVATEMLAGMGEQQALNSVKDILRYTAIFEVETFVEQYQMMQQKLKDKGYKTIIVKNS</sequence>
<name>A0A1T0ASI6_9PAST</name>
<organism evidence="1 2">
    <name type="scientific">Haemophilus paracuniculus</name>
    <dbReference type="NCBI Taxonomy" id="734"/>
    <lineage>
        <taxon>Bacteria</taxon>
        <taxon>Pseudomonadati</taxon>
        <taxon>Pseudomonadota</taxon>
        <taxon>Gammaproteobacteria</taxon>
        <taxon>Pasteurellales</taxon>
        <taxon>Pasteurellaceae</taxon>
        <taxon>Haemophilus</taxon>
    </lineage>
</organism>
<keyword evidence="2" id="KW-1185">Reference proteome</keyword>
<gene>
    <name evidence="1" type="ORF">B0187_05925</name>
</gene>
<dbReference type="AlphaFoldDB" id="A0A1T0ASI6"/>
<accession>A0A1T0ASI6</accession>
<dbReference type="Proteomes" id="UP000190867">
    <property type="component" value="Unassembled WGS sequence"/>
</dbReference>
<dbReference type="EMBL" id="MUYA01000007">
    <property type="protein sequence ID" value="OOR99293.1"/>
    <property type="molecule type" value="Genomic_DNA"/>
</dbReference>
<evidence type="ECO:0000313" key="2">
    <source>
        <dbReference type="Proteomes" id="UP000190867"/>
    </source>
</evidence>
<dbReference type="STRING" id="734.B0187_05925"/>
<comment type="caution">
    <text evidence="1">The sequence shown here is derived from an EMBL/GenBank/DDBJ whole genome shotgun (WGS) entry which is preliminary data.</text>
</comment>
<proteinExistence type="predicted"/>
<evidence type="ECO:0000313" key="1">
    <source>
        <dbReference type="EMBL" id="OOR99293.1"/>
    </source>
</evidence>